<keyword evidence="2" id="KW-1185">Reference proteome</keyword>
<dbReference type="EMBL" id="VLLI01000001">
    <property type="protein sequence ID" value="TWJ04574.1"/>
    <property type="molecule type" value="Genomic_DNA"/>
</dbReference>
<reference evidence="1 2" key="1">
    <citation type="submission" date="2019-07" db="EMBL/GenBank/DDBJ databases">
        <title>Genomic Encyclopedia of Archaeal and Bacterial Type Strains, Phase II (KMG-II): from individual species to whole genera.</title>
        <authorList>
            <person name="Goeker M."/>
        </authorList>
    </citation>
    <scope>NUCLEOTIDE SEQUENCE [LARGE SCALE GENOMIC DNA]</scope>
    <source>
        <strain evidence="1 2">ATCC BAA-1854</strain>
    </source>
</reference>
<gene>
    <name evidence="1" type="ORF">JN11_00286</name>
</gene>
<proteinExistence type="predicted"/>
<protein>
    <submittedName>
        <fullName evidence="1">Uncharacterized protein</fullName>
    </submittedName>
</protein>
<accession>A0A562UFK0</accession>
<name>A0A562UFK0_9SPHI</name>
<organism evidence="1 2">
    <name type="scientific">Mucilaginibacter frigoritolerans</name>
    <dbReference type="NCBI Taxonomy" id="652788"/>
    <lineage>
        <taxon>Bacteria</taxon>
        <taxon>Pseudomonadati</taxon>
        <taxon>Bacteroidota</taxon>
        <taxon>Sphingobacteriia</taxon>
        <taxon>Sphingobacteriales</taxon>
        <taxon>Sphingobacteriaceae</taxon>
        <taxon>Mucilaginibacter</taxon>
    </lineage>
</organism>
<evidence type="ECO:0000313" key="2">
    <source>
        <dbReference type="Proteomes" id="UP000317010"/>
    </source>
</evidence>
<dbReference type="Proteomes" id="UP000317010">
    <property type="component" value="Unassembled WGS sequence"/>
</dbReference>
<dbReference type="AlphaFoldDB" id="A0A562UFK0"/>
<comment type="caution">
    <text evidence="1">The sequence shown here is derived from an EMBL/GenBank/DDBJ whole genome shotgun (WGS) entry which is preliminary data.</text>
</comment>
<evidence type="ECO:0000313" key="1">
    <source>
        <dbReference type="EMBL" id="TWJ04574.1"/>
    </source>
</evidence>
<sequence>MSCQHTKKELPIVKIRKRKTESVTGDTTKILMSRTYLHVFSDPMKPDTFKISLIGSSINKAKFLFEIVSVNNGKVYSEKDDASDLLGDLDDMTVKQNEDTIRVRFDNFLSADVFFKPALDKPKATAIDTDYVDLKTQIDISSDSTAVGFSYNMGYESNFEIAYSKSQKKTVICFASD</sequence>